<dbReference type="GO" id="GO:0005886">
    <property type="term" value="C:plasma membrane"/>
    <property type="evidence" value="ECO:0007669"/>
    <property type="project" value="TreeGrafter"/>
</dbReference>
<dbReference type="GO" id="GO:0000286">
    <property type="term" value="F:alanine dehydrogenase activity"/>
    <property type="evidence" value="ECO:0007669"/>
    <property type="project" value="UniProtKB-UniRule"/>
</dbReference>
<evidence type="ECO:0000256" key="2">
    <source>
        <dbReference type="ARBA" id="ARBA00012897"/>
    </source>
</evidence>
<evidence type="ECO:0000256" key="6">
    <source>
        <dbReference type="PIRSR" id="PIRSR000183-1"/>
    </source>
</evidence>
<feature type="binding site" evidence="8">
    <location>
        <position position="230"/>
    </location>
    <ligand>
        <name>NAD(+)</name>
        <dbReference type="ChEBI" id="CHEBI:57540"/>
    </ligand>
</feature>
<dbReference type="InterPro" id="IPR007886">
    <property type="entry name" value="AlaDH/PNT_N"/>
</dbReference>
<evidence type="ECO:0000259" key="10">
    <source>
        <dbReference type="SMART" id="SM01003"/>
    </source>
</evidence>
<dbReference type="GO" id="GO:0000166">
    <property type="term" value="F:nucleotide binding"/>
    <property type="evidence" value="ECO:0007669"/>
    <property type="project" value="UniProtKB-KW"/>
</dbReference>
<evidence type="ECO:0000256" key="5">
    <source>
        <dbReference type="PIRNR" id="PIRNR000183"/>
    </source>
</evidence>
<evidence type="ECO:0000256" key="1">
    <source>
        <dbReference type="ARBA" id="ARBA00005689"/>
    </source>
</evidence>
<dbReference type="PANTHER" id="PTHR42795">
    <property type="entry name" value="ALANINE DEHYDROGENASE"/>
    <property type="match status" value="1"/>
</dbReference>
<dbReference type="EC" id="1.4.1.1" evidence="2 5"/>
<feature type="binding site" evidence="7">
    <location>
        <position position="27"/>
    </location>
    <ligand>
        <name>substrate</name>
    </ligand>
</feature>
<sequence>MVTKGKNPGFSAMNIGIPREIKTLESRVACTPAGVRQLVGAGHRVLVECSAGAASGFSDEKYRLAGAVLVGEPEEVWSAELVVKVKEPLAEEYRFFRKELILFTFLHLAGLPGLTSALAEAGVTAIGYETVEVGGRLPLLAPMSEIAGKMSVLMGGYYLSKHSGGMGKLLGGVPGVLPGRVLALGGGTAGMNAARAAAGLGAEVTVMEADQEWMRTLESVLPSQVHTIYSNEQHLEELLPETDLLIGAVLLAGASAPKLVTRQMVQAMKPGAVLVDIAIDQGGCIETSRPTTHHDPVFVEEGAVHYCVTNMPAAYPATSTEALTGVTLPYVRRLADLGLESAMVVMPGLAGGLNVWDGKIVQSAVAASLGVEFGKNPFV</sequence>
<dbReference type="SUPFAM" id="SSF51735">
    <property type="entry name" value="NAD(P)-binding Rossmann-fold domains"/>
    <property type="match status" value="1"/>
</dbReference>
<feature type="binding site" evidence="8">
    <location>
        <begin position="277"/>
        <end position="280"/>
    </location>
    <ligand>
        <name>NAD(+)</name>
        <dbReference type="ChEBI" id="CHEBI:57540"/>
    </ligand>
</feature>
<dbReference type="CDD" id="cd05305">
    <property type="entry name" value="L-AlaDH"/>
    <property type="match status" value="1"/>
</dbReference>
<evidence type="ECO:0000313" key="11">
    <source>
        <dbReference type="EMBL" id="HHE32796.1"/>
    </source>
</evidence>
<feature type="domain" description="Alanine dehydrogenase/pyridine nucleotide transhydrogenase NAD(H)-binding" evidence="9">
    <location>
        <begin position="159"/>
        <end position="307"/>
    </location>
</feature>
<gene>
    <name evidence="11" type="primary">ald</name>
    <name evidence="11" type="ORF">ENL07_09305</name>
</gene>
<dbReference type="GO" id="GO:0042853">
    <property type="term" value="P:L-alanine catabolic process"/>
    <property type="evidence" value="ECO:0007669"/>
    <property type="project" value="InterPro"/>
</dbReference>
<name>A0A7C5DF25_9CHLB</name>
<dbReference type="Pfam" id="PF05222">
    <property type="entry name" value="AlaDh_PNT_N"/>
    <property type="match status" value="1"/>
</dbReference>
<reference evidence="11" key="1">
    <citation type="journal article" date="2020" name="mSystems">
        <title>Genome- and Community-Level Interaction Insights into Carbon Utilization and Element Cycling Functions of Hydrothermarchaeota in Hydrothermal Sediment.</title>
        <authorList>
            <person name="Zhou Z."/>
            <person name="Liu Y."/>
            <person name="Xu W."/>
            <person name="Pan J."/>
            <person name="Luo Z.H."/>
            <person name="Li M."/>
        </authorList>
    </citation>
    <scope>NUCLEOTIDE SEQUENCE [LARGE SCALE GENOMIC DNA]</scope>
    <source>
        <strain evidence="11">HyVt-633</strain>
    </source>
</reference>
<dbReference type="Proteomes" id="UP000886058">
    <property type="component" value="Unassembled WGS sequence"/>
</dbReference>
<dbReference type="Pfam" id="PF01262">
    <property type="entry name" value="AlaDh_PNT_C"/>
    <property type="match status" value="1"/>
</dbReference>
<evidence type="ECO:0000256" key="4">
    <source>
        <dbReference type="ARBA" id="ARBA00023027"/>
    </source>
</evidence>
<feature type="active site" description="Proton donor/acceptor" evidence="6">
    <location>
        <position position="280"/>
    </location>
</feature>
<comment type="catalytic activity">
    <reaction evidence="5">
        <text>L-alanine + NAD(+) + H2O = pyruvate + NH4(+) + NADH + H(+)</text>
        <dbReference type="Rhea" id="RHEA:18405"/>
        <dbReference type="ChEBI" id="CHEBI:15361"/>
        <dbReference type="ChEBI" id="CHEBI:15377"/>
        <dbReference type="ChEBI" id="CHEBI:15378"/>
        <dbReference type="ChEBI" id="CHEBI:28938"/>
        <dbReference type="ChEBI" id="CHEBI:57540"/>
        <dbReference type="ChEBI" id="CHEBI:57945"/>
        <dbReference type="ChEBI" id="CHEBI:57972"/>
        <dbReference type="EC" id="1.4.1.1"/>
    </reaction>
</comment>
<organism evidence="11">
    <name type="scientific">Chlorobaculum parvum</name>
    <dbReference type="NCBI Taxonomy" id="274539"/>
    <lineage>
        <taxon>Bacteria</taxon>
        <taxon>Pseudomonadati</taxon>
        <taxon>Chlorobiota</taxon>
        <taxon>Chlorobiia</taxon>
        <taxon>Chlorobiales</taxon>
        <taxon>Chlorobiaceae</taxon>
        <taxon>Chlorobaculum</taxon>
    </lineage>
</organism>
<dbReference type="InterPro" id="IPR036291">
    <property type="entry name" value="NAD(P)-bd_dom_sf"/>
</dbReference>
<dbReference type="AlphaFoldDB" id="A0A7C5DF25"/>
<comment type="caution">
    <text evidence="11">The sequence shown here is derived from an EMBL/GenBank/DDBJ whole genome shotgun (WGS) entry which is preliminary data.</text>
</comment>
<dbReference type="SUPFAM" id="SSF52283">
    <property type="entry name" value="Formate/glycerate dehydrogenase catalytic domain-like"/>
    <property type="match status" value="1"/>
</dbReference>
<keyword evidence="8" id="KW-0547">Nucleotide-binding</keyword>
<dbReference type="NCBIfam" id="TIGR00518">
    <property type="entry name" value="alaDH"/>
    <property type="match status" value="1"/>
</dbReference>
<feature type="binding site" evidence="8">
    <location>
        <position position="144"/>
    </location>
    <ligand>
        <name>NAD(+)</name>
        <dbReference type="ChEBI" id="CHEBI:57540"/>
    </ligand>
</feature>
<dbReference type="SMART" id="SM01003">
    <property type="entry name" value="AlaDh_PNT_N"/>
    <property type="match status" value="1"/>
</dbReference>
<comment type="similarity">
    <text evidence="1 5">Belongs to the AlaDH/PNT family.</text>
</comment>
<dbReference type="FunFam" id="3.40.50.720:FF:000049">
    <property type="entry name" value="Alanine dehydrogenase"/>
    <property type="match status" value="1"/>
</dbReference>
<keyword evidence="4 5" id="KW-0520">NAD</keyword>
<protein>
    <recommendedName>
        <fullName evidence="2 5">Alanine dehydrogenase</fullName>
        <ecNumber evidence="2 5">1.4.1.1</ecNumber>
    </recommendedName>
</protein>
<dbReference type="Gene3D" id="3.40.50.720">
    <property type="entry name" value="NAD(P)-binding Rossmann-like Domain"/>
    <property type="match status" value="2"/>
</dbReference>
<keyword evidence="3 5" id="KW-0560">Oxidoreductase</keyword>
<evidence type="ECO:0000256" key="8">
    <source>
        <dbReference type="PIRSR" id="PIRSR000183-3"/>
    </source>
</evidence>
<feature type="domain" description="Alanine dehydrogenase/pyridine nucleotide transhydrogenase N-terminal" evidence="10">
    <location>
        <begin position="16"/>
        <end position="147"/>
    </location>
</feature>
<accession>A0A7C5DF25</accession>
<evidence type="ECO:0000256" key="7">
    <source>
        <dbReference type="PIRSR" id="PIRSR000183-2"/>
    </source>
</evidence>
<feature type="binding site" evidence="8">
    <location>
        <begin position="188"/>
        <end position="189"/>
    </location>
    <ligand>
        <name>NAD(+)</name>
        <dbReference type="ChEBI" id="CHEBI:57540"/>
    </ligand>
</feature>
<feature type="binding site" evidence="7">
    <location>
        <position position="86"/>
    </location>
    <ligand>
        <name>substrate</name>
    </ligand>
</feature>
<feature type="binding site" evidence="8">
    <location>
        <begin position="308"/>
        <end position="311"/>
    </location>
    <ligand>
        <name>NAD(+)</name>
        <dbReference type="ChEBI" id="CHEBI:57540"/>
    </ligand>
</feature>
<dbReference type="PANTHER" id="PTHR42795:SF1">
    <property type="entry name" value="ALANINE DEHYDROGENASE"/>
    <property type="match status" value="1"/>
</dbReference>
<dbReference type="InterPro" id="IPR007698">
    <property type="entry name" value="AlaDH/PNT_NAD(H)-bd"/>
</dbReference>
<dbReference type="SMART" id="SM01002">
    <property type="entry name" value="AlaDh_PNT_C"/>
    <property type="match status" value="1"/>
</dbReference>
<dbReference type="InterPro" id="IPR008141">
    <property type="entry name" value="Ala_DH"/>
</dbReference>
<feature type="binding site" evidence="8">
    <location>
        <begin position="249"/>
        <end position="250"/>
    </location>
    <ligand>
        <name>NAD(+)</name>
        <dbReference type="ChEBI" id="CHEBI:57540"/>
    </ligand>
</feature>
<feature type="active site" description="Proton donor/acceptor" evidence="6">
    <location>
        <position position="107"/>
    </location>
</feature>
<evidence type="ECO:0000259" key="9">
    <source>
        <dbReference type="SMART" id="SM01002"/>
    </source>
</evidence>
<proteinExistence type="inferred from homology"/>
<dbReference type="PIRSF" id="PIRSF000183">
    <property type="entry name" value="Alanine_dh"/>
    <property type="match status" value="1"/>
</dbReference>
<feature type="binding site" evidence="8">
    <location>
        <position position="289"/>
    </location>
    <ligand>
        <name>NAD(+)</name>
        <dbReference type="ChEBI" id="CHEBI:57540"/>
    </ligand>
</feature>
<evidence type="ECO:0000256" key="3">
    <source>
        <dbReference type="ARBA" id="ARBA00023002"/>
    </source>
</evidence>
<dbReference type="EMBL" id="DRSQ01000200">
    <property type="protein sequence ID" value="HHE32796.1"/>
    <property type="molecule type" value="Genomic_DNA"/>
</dbReference>